<dbReference type="SUPFAM" id="SSF81383">
    <property type="entry name" value="F-box domain"/>
    <property type="match status" value="1"/>
</dbReference>
<proteinExistence type="predicted"/>
<comment type="caution">
    <text evidence="2">The sequence shown here is derived from an EMBL/GenBank/DDBJ whole genome shotgun (WGS) entry which is preliminary data.</text>
</comment>
<dbReference type="Gene3D" id="1.20.1280.50">
    <property type="match status" value="1"/>
</dbReference>
<organism evidence="2 3">
    <name type="scientific">Heracleum sosnowskyi</name>
    <dbReference type="NCBI Taxonomy" id="360622"/>
    <lineage>
        <taxon>Eukaryota</taxon>
        <taxon>Viridiplantae</taxon>
        <taxon>Streptophyta</taxon>
        <taxon>Embryophyta</taxon>
        <taxon>Tracheophyta</taxon>
        <taxon>Spermatophyta</taxon>
        <taxon>Magnoliopsida</taxon>
        <taxon>eudicotyledons</taxon>
        <taxon>Gunneridae</taxon>
        <taxon>Pentapetalae</taxon>
        <taxon>asterids</taxon>
        <taxon>campanulids</taxon>
        <taxon>Apiales</taxon>
        <taxon>Apiaceae</taxon>
        <taxon>Apioideae</taxon>
        <taxon>apioid superclade</taxon>
        <taxon>Tordylieae</taxon>
        <taxon>Tordyliinae</taxon>
        <taxon>Heracleum</taxon>
    </lineage>
</organism>
<accession>A0AAD8HRG5</accession>
<dbReference type="SMART" id="SM00256">
    <property type="entry name" value="FBOX"/>
    <property type="match status" value="1"/>
</dbReference>
<dbReference type="InterPro" id="IPR001810">
    <property type="entry name" value="F-box_dom"/>
</dbReference>
<gene>
    <name evidence="2" type="ORF">POM88_037948</name>
</gene>
<feature type="domain" description="F-box" evidence="1">
    <location>
        <begin position="43"/>
        <end position="88"/>
    </location>
</feature>
<dbReference type="InterPro" id="IPR050796">
    <property type="entry name" value="SCF_F-box_component"/>
</dbReference>
<dbReference type="PROSITE" id="PS50181">
    <property type="entry name" value="FBOX"/>
    <property type="match status" value="1"/>
</dbReference>
<evidence type="ECO:0000313" key="3">
    <source>
        <dbReference type="Proteomes" id="UP001237642"/>
    </source>
</evidence>
<dbReference type="NCBIfam" id="TIGR01640">
    <property type="entry name" value="F_box_assoc_1"/>
    <property type="match status" value="1"/>
</dbReference>
<evidence type="ECO:0000259" key="1">
    <source>
        <dbReference type="PROSITE" id="PS50181"/>
    </source>
</evidence>
<reference evidence="2" key="2">
    <citation type="submission" date="2023-05" db="EMBL/GenBank/DDBJ databases">
        <authorList>
            <person name="Schelkunov M.I."/>
        </authorList>
    </citation>
    <scope>NUCLEOTIDE SEQUENCE</scope>
    <source>
        <strain evidence="2">Hsosn_3</strain>
        <tissue evidence="2">Leaf</tissue>
    </source>
</reference>
<dbReference type="Proteomes" id="UP001237642">
    <property type="component" value="Unassembled WGS sequence"/>
</dbReference>
<evidence type="ECO:0000313" key="2">
    <source>
        <dbReference type="EMBL" id="KAK1371856.1"/>
    </source>
</evidence>
<dbReference type="InterPro" id="IPR017451">
    <property type="entry name" value="F-box-assoc_interact_dom"/>
</dbReference>
<dbReference type="InterPro" id="IPR036047">
    <property type="entry name" value="F-box-like_dom_sf"/>
</dbReference>
<reference evidence="2" key="1">
    <citation type="submission" date="2023-02" db="EMBL/GenBank/DDBJ databases">
        <title>Genome of toxic invasive species Heracleum sosnowskyi carries increased number of genes despite the absence of recent whole-genome duplications.</title>
        <authorList>
            <person name="Schelkunov M."/>
            <person name="Shtratnikova V."/>
            <person name="Makarenko M."/>
            <person name="Klepikova A."/>
            <person name="Omelchenko D."/>
            <person name="Novikova G."/>
            <person name="Obukhova E."/>
            <person name="Bogdanov V."/>
            <person name="Penin A."/>
            <person name="Logacheva M."/>
        </authorList>
    </citation>
    <scope>NUCLEOTIDE SEQUENCE</scope>
    <source>
        <strain evidence="2">Hsosn_3</strain>
        <tissue evidence="2">Leaf</tissue>
    </source>
</reference>
<name>A0AAD8HRG5_9APIA</name>
<dbReference type="AlphaFoldDB" id="A0AAD8HRG5"/>
<sequence length="428" mass="50417">MLKPSFKLLTRKTSYNYPKFRRRSSLRSTPSVDHDVNLMVKKQRIIPELPVEILAEILKRLQVKYILRCMLVQKSWYHLIKSPLFLKLHLEYEEFITHKYLFFENYFDGTFTVRYDDVQCEEYCKFRHLPGLPTRHFWYLTSNGLVCVSRMFNKGKTCNPIIYLWNPLIQKYKTLPDSPLRRFIPLGRPTLKKRKWHALAFGFVPEVSDYVVVHIVKHCMDSVMIGVYSLNADSWKIRRHDDVTILSVRHDNVVFNNGAAFWLGLNLEGRGTVMCFDTKTDILRVISLPALANYELGNPVIHPSGQSIAYFTEVFEDDESEDEESFLDMWVLEDDQMNEESSWVKKMRVNFCIDNLWGPVLGVRNNGEPIIVKEYNFVTYDLDNHEANDFVSSWNHWTPFAYCDMKNNLDRPFNICPYVESLVLLDTD</sequence>
<dbReference type="InterPro" id="IPR013187">
    <property type="entry name" value="F-box-assoc_dom_typ3"/>
</dbReference>
<dbReference type="PANTHER" id="PTHR31672">
    <property type="entry name" value="BNACNNG10540D PROTEIN"/>
    <property type="match status" value="1"/>
</dbReference>
<dbReference type="PANTHER" id="PTHR31672:SF13">
    <property type="entry name" value="F-BOX PROTEIN CPR30-LIKE"/>
    <property type="match status" value="1"/>
</dbReference>
<dbReference type="Pfam" id="PF00646">
    <property type="entry name" value="F-box"/>
    <property type="match status" value="1"/>
</dbReference>
<keyword evidence="3" id="KW-1185">Reference proteome</keyword>
<dbReference type="EMBL" id="JAUIZM010000008">
    <property type="protein sequence ID" value="KAK1371856.1"/>
    <property type="molecule type" value="Genomic_DNA"/>
</dbReference>
<dbReference type="Pfam" id="PF08268">
    <property type="entry name" value="FBA_3"/>
    <property type="match status" value="1"/>
</dbReference>
<protein>
    <submittedName>
        <fullName evidence="2">F-box domain-containing protein</fullName>
    </submittedName>
</protein>